<evidence type="ECO:0000259" key="4">
    <source>
        <dbReference type="Pfam" id="PF04783"/>
    </source>
</evidence>
<accession>A0A5C7H8F8</accession>
<dbReference type="AlphaFoldDB" id="A0A5C7H8F8"/>
<dbReference type="InterPro" id="IPR006868">
    <property type="entry name" value="DUF630"/>
</dbReference>
<dbReference type="Proteomes" id="UP000323000">
    <property type="component" value="Chromosome 10"/>
</dbReference>
<feature type="region of interest" description="Disordered" evidence="2">
    <location>
        <begin position="346"/>
        <end position="393"/>
    </location>
</feature>
<evidence type="ECO:0000256" key="1">
    <source>
        <dbReference type="SAM" id="Coils"/>
    </source>
</evidence>
<evidence type="ECO:0000313" key="6">
    <source>
        <dbReference type="Proteomes" id="UP000323000"/>
    </source>
</evidence>
<feature type="compositionally biased region" description="Basic and acidic residues" evidence="2">
    <location>
        <begin position="366"/>
        <end position="377"/>
    </location>
</feature>
<reference evidence="6" key="1">
    <citation type="journal article" date="2019" name="Gigascience">
        <title>De novo genome assembly of the endangered Acer yangbiense, a plant species with extremely small populations endemic to Yunnan Province, China.</title>
        <authorList>
            <person name="Yang J."/>
            <person name="Wariss H.M."/>
            <person name="Tao L."/>
            <person name="Zhang R."/>
            <person name="Yun Q."/>
            <person name="Hollingsworth P."/>
            <person name="Dao Z."/>
            <person name="Luo G."/>
            <person name="Guo H."/>
            <person name="Ma Y."/>
            <person name="Sun W."/>
        </authorList>
    </citation>
    <scope>NUCLEOTIDE SEQUENCE [LARGE SCALE GENOMIC DNA]</scope>
    <source>
        <strain evidence="6">cv. Malutang</strain>
    </source>
</reference>
<evidence type="ECO:0000256" key="2">
    <source>
        <dbReference type="SAM" id="MobiDB-lite"/>
    </source>
</evidence>
<organism evidence="5 6">
    <name type="scientific">Acer yangbiense</name>
    <dbReference type="NCBI Taxonomy" id="1000413"/>
    <lineage>
        <taxon>Eukaryota</taxon>
        <taxon>Viridiplantae</taxon>
        <taxon>Streptophyta</taxon>
        <taxon>Embryophyta</taxon>
        <taxon>Tracheophyta</taxon>
        <taxon>Spermatophyta</taxon>
        <taxon>Magnoliopsida</taxon>
        <taxon>eudicotyledons</taxon>
        <taxon>Gunneridae</taxon>
        <taxon>Pentapetalae</taxon>
        <taxon>rosids</taxon>
        <taxon>malvids</taxon>
        <taxon>Sapindales</taxon>
        <taxon>Sapindaceae</taxon>
        <taxon>Hippocastanoideae</taxon>
        <taxon>Acereae</taxon>
        <taxon>Acer</taxon>
    </lineage>
</organism>
<comment type="caution">
    <text evidence="5">The sequence shown here is derived from an EMBL/GenBank/DDBJ whole genome shotgun (WGS) entry which is preliminary data.</text>
</comment>
<proteinExistence type="predicted"/>
<feature type="compositionally biased region" description="Low complexity" evidence="2">
    <location>
        <begin position="236"/>
        <end position="250"/>
    </location>
</feature>
<feature type="region of interest" description="Disordered" evidence="2">
    <location>
        <begin position="66"/>
        <end position="146"/>
    </location>
</feature>
<keyword evidence="6" id="KW-1185">Reference proteome</keyword>
<dbReference type="PANTHER" id="PTHR21450:SF2">
    <property type="entry name" value="FAMILY PROTEIN, PUTATIVE (DUF630 AND DUF632)-RELATED"/>
    <property type="match status" value="1"/>
</dbReference>
<feature type="region of interest" description="Disordered" evidence="2">
    <location>
        <begin position="230"/>
        <end position="261"/>
    </location>
</feature>
<evidence type="ECO:0000313" key="5">
    <source>
        <dbReference type="EMBL" id="TXG52999.1"/>
    </source>
</evidence>
<protein>
    <recommendedName>
        <fullName evidence="7">DUF632 domain-containing protein</fullName>
    </recommendedName>
</protein>
<feature type="compositionally biased region" description="Polar residues" evidence="2">
    <location>
        <begin position="1065"/>
        <end position="1075"/>
    </location>
</feature>
<feature type="domain" description="DUF632" evidence="3">
    <location>
        <begin position="642"/>
        <end position="781"/>
    </location>
</feature>
<feature type="domain" description="DUF630" evidence="4">
    <location>
        <begin position="1"/>
        <end position="59"/>
    </location>
</feature>
<dbReference type="EMBL" id="VAHF01000010">
    <property type="protein sequence ID" value="TXG52999.1"/>
    <property type="molecule type" value="Genomic_DNA"/>
</dbReference>
<feature type="compositionally biased region" description="Low complexity" evidence="2">
    <location>
        <begin position="378"/>
        <end position="389"/>
    </location>
</feature>
<feature type="region of interest" description="Disordered" evidence="2">
    <location>
        <begin position="1012"/>
        <end position="1096"/>
    </location>
</feature>
<feature type="compositionally biased region" description="Low complexity" evidence="2">
    <location>
        <begin position="89"/>
        <end position="99"/>
    </location>
</feature>
<evidence type="ECO:0000259" key="3">
    <source>
        <dbReference type="Pfam" id="PF04782"/>
    </source>
</evidence>
<feature type="compositionally biased region" description="Basic and acidic residues" evidence="2">
    <location>
        <begin position="301"/>
        <end position="310"/>
    </location>
</feature>
<feature type="compositionally biased region" description="Polar residues" evidence="2">
    <location>
        <begin position="1012"/>
        <end position="1040"/>
    </location>
</feature>
<dbReference type="Pfam" id="PF04783">
    <property type="entry name" value="DUF630"/>
    <property type="match status" value="1"/>
</dbReference>
<feature type="domain" description="DUF632" evidence="3">
    <location>
        <begin position="437"/>
        <end position="625"/>
    </location>
</feature>
<gene>
    <name evidence="5" type="ORF">EZV62_022168</name>
</gene>
<dbReference type="PANTHER" id="PTHR21450">
    <property type="entry name" value="PROTEIN ALTERED PHOSPHATE STARVATION RESPONSE 1"/>
    <property type="match status" value="1"/>
</dbReference>
<keyword evidence="1" id="KW-0175">Coiled coil</keyword>
<dbReference type="Pfam" id="PF04782">
    <property type="entry name" value="DUF632"/>
    <property type="match status" value="2"/>
</dbReference>
<dbReference type="OrthoDB" id="1925648at2759"/>
<dbReference type="InterPro" id="IPR006867">
    <property type="entry name" value="DUF632"/>
</dbReference>
<sequence length="1096" mass="122804">MGCGGSKVDDLPLVTLCRERKQLVKAASEHRYAFAAAHVSYFYSLKEVGEAFRKFVDEELVIGAGSSPDSPVLTLPSDEGKSSSKRRNLNSSSSTSISHSVDDKVIGEDDSHLHLSSGSDSDPDSDSGHIHIEDSPEGEEDAPQQHQQYQVPPFYYSNDYNNYGQQNWVYPPPNGNFNMYYMKKSATPAKSVVYEQPQRQFTDSGYGYGYGHSGYSASASPPPYPNGGYFGFSMGSPSVNQQQQQTSPPAKTQPPSPPRVSTWDYLNVFETYENTSNYNGMYPGSFKYGYGSSTSSPDSTVVRERERIPELEDETEPEVFKKEKTKIKEEMNVKVNAKVKVNVNFGEGTSRSVPMQNHTSESESQDNEKPGPKEVKSSSDSSLDSIVSKSPEEEDYIARKKGVSFEVDRDSPVATVEIDSSDPGSLSTLSVHGTRDLQEVVKEIRDEFETASSFGKEVAVLLEVGKLPYRRRPAPLKVIFSRILYLVAPSMLSSQPSHISSIQLTSRTMKIAKEYCGETGKDFDMKSGNLSSTLEKLYEWEKKLYKEVKDEEKLRLIYEKKCKELRTLDDQGAESSKVDATQASIRKLLTKINVCIKAVDTISSRIHKLRDEELQPQLTELVHGSTVRTYIYKGESLDMLALLNLIGRLIRMWRSMLKCHQKQFQAIMESKVRSLKANTGFQKDSGLKATIDLEMELRKWCTLFNNWVYTQKSYVESLNEWLLKCLLDEPEETLDGPAPFSPSRIGAPPVFVISNDWYQAIVRISEKEVSGAMSSFASTLHQLWERHDEEQRQRIKADYLSKDFEKRLRSLRLERGKIEHDQDTLSDKTAVSKVSESGVSPLDDLKVDLDSMRKRLEEERARHKETIKLVHNAASSSLQAGLIPIFEALNKFSSEVVKAHEEVRLEYVGVMYVGISDQVDMVRDHDHKEHDHQDDQEVKKGRTRMLPSCRDVSTKYGQVAILMTSASLTNPSNTKADVVEFCYAYAQPIEELDGVAIGNRSTDVSRLYQLFSQPTQSGSNRSCNTSENPSDIIPTSSLHGSSRDSFENNTGAHGSDFSLAAMNEDSGSNGNSTPAVQPVVSHHPMITRSKLGIYKP</sequence>
<feature type="compositionally biased region" description="Basic and acidic residues" evidence="2">
    <location>
        <begin position="100"/>
        <end position="113"/>
    </location>
</feature>
<evidence type="ECO:0008006" key="7">
    <source>
        <dbReference type="Google" id="ProtNLM"/>
    </source>
</evidence>
<name>A0A5C7H8F8_9ROSI</name>
<feature type="compositionally biased region" description="Polar residues" evidence="2">
    <location>
        <begin position="347"/>
        <end position="359"/>
    </location>
</feature>
<feature type="coiled-coil region" evidence="1">
    <location>
        <begin position="842"/>
        <end position="873"/>
    </location>
</feature>
<feature type="region of interest" description="Disordered" evidence="2">
    <location>
        <begin position="292"/>
        <end position="317"/>
    </location>
</feature>